<dbReference type="Gene3D" id="1.10.530.10">
    <property type="match status" value="1"/>
</dbReference>
<dbReference type="AlphaFoldDB" id="B8KVC1"/>
<dbReference type="GO" id="GO:0004040">
    <property type="term" value="F:amidase activity"/>
    <property type="evidence" value="ECO:0007669"/>
    <property type="project" value="InterPro"/>
</dbReference>
<evidence type="ECO:0000313" key="2">
    <source>
        <dbReference type="EMBL" id="EED36518.1"/>
    </source>
</evidence>
<reference evidence="3" key="1">
    <citation type="journal article" date="2013" name="BMC Microbiol.">
        <title>Taxonomy and evolution of bacteriochlorophyll a-containing members of the OM60/NOR5 clade of marine gammaproteobacteria: description of Luminiphilus syltensis gen. nov., sp. nov., reclassification of Haliea rubra as Pseudohaliea rubra gen. nov., comb. nov., and emendation of Chromatocurvus halotolerans.</title>
        <authorList>
            <person name="Spring S."/>
            <person name="Riedel T."/>
            <person name="Sproer C."/>
            <person name="Yan S."/>
            <person name="Harder J."/>
            <person name="Fuchs B.M."/>
        </authorList>
    </citation>
    <scope>NUCLEOTIDE SEQUENCE [LARGE SCALE GENOMIC DNA]</scope>
    <source>
        <strain evidence="3">NOR51-B</strain>
    </source>
</reference>
<feature type="domain" description="Mannosyl-glycoprotein endo-beta-N-acetylglucosamidase-like" evidence="1">
    <location>
        <begin position="72"/>
        <end position="203"/>
    </location>
</feature>
<proteinExistence type="predicted"/>
<sequence>MWPSAPAFSDFEAGPERKHAFISYIQPLVDQTNAEILEDRRRLVDIYEHKDDLGLMERHFLSGLVDYYDLADFDETNDTHWQTLLQRVDQIPPSLAIAQAAKESGWGTSRFAREGNNYFGQWCFEPGCGLVPRDRKSGKAHEVADFSSPAESVEAYIANLNRHPAYETLRTIRASASTRGTPATGSALAAGLERYSSRGEQYVREIQAMIRNNDLERFDQDDNR</sequence>
<evidence type="ECO:0000313" key="3">
    <source>
        <dbReference type="Proteomes" id="UP000004699"/>
    </source>
</evidence>
<dbReference type="Proteomes" id="UP000004699">
    <property type="component" value="Unassembled WGS sequence"/>
</dbReference>
<dbReference type="PANTHER" id="PTHR40572">
    <property type="entry name" value="PROTEIN BAX"/>
    <property type="match status" value="1"/>
</dbReference>
<protein>
    <submittedName>
        <fullName evidence="2">Bax protein</fullName>
    </submittedName>
</protein>
<evidence type="ECO:0000259" key="1">
    <source>
        <dbReference type="SMART" id="SM00047"/>
    </source>
</evidence>
<dbReference type="Pfam" id="PF01832">
    <property type="entry name" value="Glucosaminidase"/>
    <property type="match status" value="1"/>
</dbReference>
<accession>B8KVC1</accession>
<dbReference type="SMART" id="SM00047">
    <property type="entry name" value="LYZ2"/>
    <property type="match status" value="1"/>
</dbReference>
<dbReference type="HOGENOM" id="CLU_061344_1_0_6"/>
<keyword evidence="3" id="KW-1185">Reference proteome</keyword>
<dbReference type="InterPro" id="IPR053195">
    <property type="entry name" value="Bax-like"/>
</dbReference>
<dbReference type="EMBL" id="DS999411">
    <property type="protein sequence ID" value="EED36518.1"/>
    <property type="molecule type" value="Genomic_DNA"/>
</dbReference>
<organism evidence="2 3">
    <name type="scientific">Luminiphilus syltensis NOR5-1B</name>
    <dbReference type="NCBI Taxonomy" id="565045"/>
    <lineage>
        <taxon>Bacteria</taxon>
        <taxon>Pseudomonadati</taxon>
        <taxon>Pseudomonadota</taxon>
        <taxon>Gammaproteobacteria</taxon>
        <taxon>Cellvibrionales</taxon>
        <taxon>Halieaceae</taxon>
        <taxon>Luminiphilus</taxon>
    </lineage>
</organism>
<gene>
    <name evidence="2" type="ORF">NOR51B_2470</name>
</gene>
<name>B8KVC1_9GAMM</name>
<dbReference type="STRING" id="565045.NOR51B_2470"/>
<dbReference type="PANTHER" id="PTHR40572:SF1">
    <property type="entry name" value="PROTEIN BAX"/>
    <property type="match status" value="1"/>
</dbReference>
<dbReference type="InterPro" id="IPR002901">
    <property type="entry name" value="MGlyc_endo_b_GlcNAc-like_dom"/>
</dbReference>
<dbReference type="eggNOG" id="COG2992">
    <property type="taxonomic scope" value="Bacteria"/>
</dbReference>